<keyword evidence="1" id="KW-0175">Coiled coil</keyword>
<dbReference type="CDD" id="cd06260">
    <property type="entry name" value="DUF820-like"/>
    <property type="match status" value="1"/>
</dbReference>
<comment type="caution">
    <text evidence="3">The sequence shown here is derived from an EMBL/GenBank/DDBJ whole genome shotgun (WGS) entry which is preliminary data.</text>
</comment>
<dbReference type="RefSeq" id="WP_190424490.1">
    <property type="nucleotide sequence ID" value="NZ_JAMPKK010000001.1"/>
</dbReference>
<keyword evidence="3" id="KW-0378">Hydrolase</keyword>
<dbReference type="SUPFAM" id="SSF52980">
    <property type="entry name" value="Restriction endonuclease-like"/>
    <property type="match status" value="1"/>
</dbReference>
<dbReference type="Proteomes" id="UP001442494">
    <property type="component" value="Unassembled WGS sequence"/>
</dbReference>
<gene>
    <name evidence="3" type="ORF">NDI37_00370</name>
</gene>
<dbReference type="PANTHER" id="PTHR33352">
    <property type="entry name" value="SLR1095 PROTEIN"/>
    <property type="match status" value="1"/>
</dbReference>
<protein>
    <submittedName>
        <fullName evidence="3">Uma2 family endonuclease</fullName>
    </submittedName>
</protein>
<keyword evidence="4" id="KW-1185">Reference proteome</keyword>
<reference evidence="3 4" key="1">
    <citation type="submission" date="2022-04" db="EMBL/GenBank/DDBJ databases">
        <title>Positive selection, recombination, and allopatry shape intraspecific diversity of widespread and dominant cyanobacteria.</title>
        <authorList>
            <person name="Wei J."/>
            <person name="Shu W."/>
            <person name="Hu C."/>
        </authorList>
    </citation>
    <scope>NUCLEOTIDE SEQUENCE [LARGE SCALE GENOMIC DNA]</scope>
    <source>
        <strain evidence="3 4">GB2-A5</strain>
    </source>
</reference>
<dbReference type="InterPro" id="IPR008538">
    <property type="entry name" value="Uma2"/>
</dbReference>
<dbReference type="PANTHER" id="PTHR33352:SF3">
    <property type="entry name" value="SLR1612 PROTEIN"/>
    <property type="match status" value="1"/>
</dbReference>
<feature type="domain" description="Putative restriction endonuclease" evidence="2">
    <location>
        <begin position="34"/>
        <end position="165"/>
    </location>
</feature>
<keyword evidence="3" id="KW-0255">Endonuclease</keyword>
<name>A0ABV0JHK8_9CYAN</name>
<dbReference type="InterPro" id="IPR012296">
    <property type="entry name" value="Nuclease_put_TT1808"/>
</dbReference>
<sequence>MLKYDPLQLPSEEELPCSDDTPVDNELQNLIPNLLGAILAFIWQDRRDWFFAVDMGIYHTTGTNPRIPIVPDGFLSLGVERLKGDKLRLSYIVWKENNVVPVWVLEIVSHTYGGEYDNKATQYAQLGVLYYAIYNPEYSQRDRHDLLEVYRLVDGAYVRQPGEPVWMPEIGLGIGREQGTYWGITREWLYWYDQDGRKYPSPEEARQQEAQRRQIAEQRAEQLAAQLRALGIEPDEA</sequence>
<dbReference type="EMBL" id="JAMPKK010000001">
    <property type="protein sequence ID" value="MEP0862935.1"/>
    <property type="molecule type" value="Genomic_DNA"/>
</dbReference>
<dbReference type="Pfam" id="PF05685">
    <property type="entry name" value="Uma2"/>
    <property type="match status" value="1"/>
</dbReference>
<keyword evidence="3" id="KW-0540">Nuclease</keyword>
<dbReference type="GO" id="GO:0004519">
    <property type="term" value="F:endonuclease activity"/>
    <property type="evidence" value="ECO:0007669"/>
    <property type="project" value="UniProtKB-KW"/>
</dbReference>
<dbReference type="Gene3D" id="3.90.1570.10">
    <property type="entry name" value="tt1808, chain A"/>
    <property type="match status" value="1"/>
</dbReference>
<organism evidence="3 4">
    <name type="scientific">Funiculus sociatus GB2-A5</name>
    <dbReference type="NCBI Taxonomy" id="2933946"/>
    <lineage>
        <taxon>Bacteria</taxon>
        <taxon>Bacillati</taxon>
        <taxon>Cyanobacteriota</taxon>
        <taxon>Cyanophyceae</taxon>
        <taxon>Coleofasciculales</taxon>
        <taxon>Coleofasciculaceae</taxon>
        <taxon>Funiculus</taxon>
    </lineage>
</organism>
<feature type="coiled-coil region" evidence="1">
    <location>
        <begin position="206"/>
        <end position="233"/>
    </location>
</feature>
<evidence type="ECO:0000313" key="4">
    <source>
        <dbReference type="Proteomes" id="UP001442494"/>
    </source>
</evidence>
<accession>A0ABV0JHK8</accession>
<evidence type="ECO:0000256" key="1">
    <source>
        <dbReference type="SAM" id="Coils"/>
    </source>
</evidence>
<evidence type="ECO:0000313" key="3">
    <source>
        <dbReference type="EMBL" id="MEP0862935.1"/>
    </source>
</evidence>
<dbReference type="InterPro" id="IPR011335">
    <property type="entry name" value="Restrct_endonuc-II-like"/>
</dbReference>
<evidence type="ECO:0000259" key="2">
    <source>
        <dbReference type="Pfam" id="PF05685"/>
    </source>
</evidence>
<proteinExistence type="predicted"/>